<comment type="caution">
    <text evidence="2">The sequence shown here is derived from an EMBL/GenBank/DDBJ whole genome shotgun (WGS) entry which is preliminary data.</text>
</comment>
<feature type="compositionally biased region" description="Basic and acidic residues" evidence="1">
    <location>
        <begin position="88"/>
        <end position="102"/>
    </location>
</feature>
<dbReference type="Proteomes" id="UP000886595">
    <property type="component" value="Unassembled WGS sequence"/>
</dbReference>
<keyword evidence="3" id="KW-1185">Reference proteome</keyword>
<feature type="region of interest" description="Disordered" evidence="1">
    <location>
        <begin position="1"/>
        <end position="26"/>
    </location>
</feature>
<reference evidence="2 3" key="1">
    <citation type="submission" date="2020-02" db="EMBL/GenBank/DDBJ databases">
        <authorList>
            <person name="Ma Q."/>
            <person name="Huang Y."/>
            <person name="Song X."/>
            <person name="Pei D."/>
        </authorList>
    </citation>
    <scope>NUCLEOTIDE SEQUENCE [LARGE SCALE GENOMIC DNA]</scope>
    <source>
        <strain evidence="2">Sxm20200214</strain>
        <tissue evidence="2">Leaf</tissue>
    </source>
</reference>
<gene>
    <name evidence="2" type="ORF">Bca52824_079535</name>
</gene>
<dbReference type="OrthoDB" id="1088260at2759"/>
<evidence type="ECO:0000313" key="2">
    <source>
        <dbReference type="EMBL" id="KAG2260241.1"/>
    </source>
</evidence>
<dbReference type="EMBL" id="JAAMPC010000015">
    <property type="protein sequence ID" value="KAG2260241.1"/>
    <property type="molecule type" value="Genomic_DNA"/>
</dbReference>
<feature type="compositionally biased region" description="Low complexity" evidence="1">
    <location>
        <begin position="152"/>
        <end position="161"/>
    </location>
</feature>
<feature type="region of interest" description="Disordered" evidence="1">
    <location>
        <begin position="88"/>
        <end position="185"/>
    </location>
</feature>
<organism evidence="2 3">
    <name type="scientific">Brassica carinata</name>
    <name type="common">Ethiopian mustard</name>
    <name type="synonym">Abyssinian cabbage</name>
    <dbReference type="NCBI Taxonomy" id="52824"/>
    <lineage>
        <taxon>Eukaryota</taxon>
        <taxon>Viridiplantae</taxon>
        <taxon>Streptophyta</taxon>
        <taxon>Embryophyta</taxon>
        <taxon>Tracheophyta</taxon>
        <taxon>Spermatophyta</taxon>
        <taxon>Magnoliopsida</taxon>
        <taxon>eudicotyledons</taxon>
        <taxon>Gunneridae</taxon>
        <taxon>Pentapetalae</taxon>
        <taxon>rosids</taxon>
        <taxon>malvids</taxon>
        <taxon>Brassicales</taxon>
        <taxon>Brassicaceae</taxon>
        <taxon>Brassiceae</taxon>
        <taxon>Brassica</taxon>
    </lineage>
</organism>
<proteinExistence type="predicted"/>
<evidence type="ECO:0000313" key="3">
    <source>
        <dbReference type="Proteomes" id="UP000886595"/>
    </source>
</evidence>
<feature type="compositionally biased region" description="Basic and acidic residues" evidence="1">
    <location>
        <begin position="1"/>
        <end position="18"/>
    </location>
</feature>
<dbReference type="AlphaFoldDB" id="A0A8X7U209"/>
<sequence>MELAKEKKDPKEETESNGKMKSVASIPANYVSILQLQERWTKNKERKQKERDIVERGAKEKVNGRGRREEAVEEPRVKLEKKEVEVSAILSKKDEDGGDSRKKWYKKKVNKKKNQGGPVEEVVRCGSNNPVEEETQGEKIVQNRENANSIGVENQSQQQVEENGRDREVKGPVRLNSGQGYYRNQKHDWSSTRVIKPTRSMVWVKKGENDAAGGKH</sequence>
<protein>
    <submittedName>
        <fullName evidence="2">Uncharacterized protein</fullName>
    </submittedName>
</protein>
<name>A0A8X7U209_BRACI</name>
<evidence type="ECO:0000256" key="1">
    <source>
        <dbReference type="SAM" id="MobiDB-lite"/>
    </source>
</evidence>
<feature type="compositionally biased region" description="Basic residues" evidence="1">
    <location>
        <begin position="103"/>
        <end position="114"/>
    </location>
</feature>
<feature type="region of interest" description="Disordered" evidence="1">
    <location>
        <begin position="41"/>
        <end position="76"/>
    </location>
</feature>
<feature type="compositionally biased region" description="Basic and acidic residues" evidence="1">
    <location>
        <begin position="162"/>
        <end position="171"/>
    </location>
</feature>
<accession>A0A8X7U209</accession>